<evidence type="ECO:0000259" key="4">
    <source>
        <dbReference type="PROSITE" id="PS51000"/>
    </source>
</evidence>
<dbReference type="GO" id="GO:0003677">
    <property type="term" value="F:DNA binding"/>
    <property type="evidence" value="ECO:0007669"/>
    <property type="project" value="UniProtKB-KW"/>
</dbReference>
<dbReference type="Gene3D" id="1.10.10.10">
    <property type="entry name" value="Winged helix-like DNA-binding domain superfamily/Winged helix DNA-binding domain"/>
    <property type="match status" value="1"/>
</dbReference>
<name>W7Y6U4_9BACL</name>
<accession>W7Y6U4</accession>
<dbReference type="EMBL" id="BAVZ01000001">
    <property type="protein sequence ID" value="GAF06640.1"/>
    <property type="molecule type" value="Genomic_DNA"/>
</dbReference>
<keyword evidence="3" id="KW-0804">Transcription</keyword>
<dbReference type="STRING" id="1236976.JCM16418_612"/>
<dbReference type="eggNOG" id="COG1349">
    <property type="taxonomic scope" value="Bacteria"/>
</dbReference>
<keyword evidence="2" id="KW-0238">DNA-binding</keyword>
<dbReference type="RefSeq" id="WP_036645848.1">
    <property type="nucleotide sequence ID" value="NZ_BAVZ01000001.1"/>
</dbReference>
<dbReference type="InterPro" id="IPR014036">
    <property type="entry name" value="DeoR-like_C"/>
</dbReference>
<organism evidence="5 6">
    <name type="scientific">Paenibacillus pini JCM 16418</name>
    <dbReference type="NCBI Taxonomy" id="1236976"/>
    <lineage>
        <taxon>Bacteria</taxon>
        <taxon>Bacillati</taxon>
        <taxon>Bacillota</taxon>
        <taxon>Bacilli</taxon>
        <taxon>Bacillales</taxon>
        <taxon>Paenibacillaceae</taxon>
        <taxon>Paenibacillus</taxon>
    </lineage>
</organism>
<dbReference type="PANTHER" id="PTHR30363">
    <property type="entry name" value="HTH-TYPE TRANSCRIPTIONAL REGULATOR SRLR-RELATED"/>
    <property type="match status" value="1"/>
</dbReference>
<feature type="domain" description="HTH deoR-type" evidence="4">
    <location>
        <begin position="3"/>
        <end position="58"/>
    </location>
</feature>
<dbReference type="GO" id="GO:0003700">
    <property type="term" value="F:DNA-binding transcription factor activity"/>
    <property type="evidence" value="ECO:0007669"/>
    <property type="project" value="InterPro"/>
</dbReference>
<dbReference type="Pfam" id="PF08220">
    <property type="entry name" value="HTH_DeoR"/>
    <property type="match status" value="1"/>
</dbReference>
<dbReference type="InterPro" id="IPR036388">
    <property type="entry name" value="WH-like_DNA-bd_sf"/>
</dbReference>
<evidence type="ECO:0000256" key="2">
    <source>
        <dbReference type="ARBA" id="ARBA00023125"/>
    </source>
</evidence>
<dbReference type="InterPro" id="IPR050313">
    <property type="entry name" value="Carb_Metab_HTH_regulators"/>
</dbReference>
<sequence length="251" mass="28388">MLAAQRRQKIIDMLHLNKRVLVSDLSKCFEVTEETIRRDLEKLEKEGVVTRSYGGAMLNRHTNEDLPFSTRNAIHPELKRSIAMKAMELIQDGDTLMVDPSSTALEFMKILGTKRNLTVITNSIHILHDFASSNIQVISTGGSLRACSMSLVGPIAQDTVQKYNVDTVVIGCKGLSMDKGITDSNEPECELKKYMLRQAEKVILLADHSKFNKTAFVKLLDLDRVDYLITDQKPEPEWLEQLAKHNIEVIY</sequence>
<dbReference type="PROSITE" id="PS00894">
    <property type="entry name" value="HTH_DEOR_1"/>
    <property type="match status" value="1"/>
</dbReference>
<keyword evidence="1" id="KW-0805">Transcription regulation</keyword>
<evidence type="ECO:0000313" key="5">
    <source>
        <dbReference type="EMBL" id="GAF06640.1"/>
    </source>
</evidence>
<dbReference type="InterPro" id="IPR036390">
    <property type="entry name" value="WH_DNA-bd_sf"/>
</dbReference>
<dbReference type="InterPro" id="IPR037171">
    <property type="entry name" value="NagB/RpiA_transferase-like"/>
</dbReference>
<evidence type="ECO:0000256" key="1">
    <source>
        <dbReference type="ARBA" id="ARBA00023015"/>
    </source>
</evidence>
<dbReference type="InterPro" id="IPR001034">
    <property type="entry name" value="DeoR_HTH"/>
</dbReference>
<dbReference type="Proteomes" id="UP000019364">
    <property type="component" value="Unassembled WGS sequence"/>
</dbReference>
<dbReference type="OrthoDB" id="9797223at2"/>
<dbReference type="AlphaFoldDB" id="W7Y6U4"/>
<evidence type="ECO:0000256" key="3">
    <source>
        <dbReference type="ARBA" id="ARBA00023163"/>
    </source>
</evidence>
<dbReference type="PROSITE" id="PS51000">
    <property type="entry name" value="HTH_DEOR_2"/>
    <property type="match status" value="1"/>
</dbReference>
<reference evidence="5 6" key="1">
    <citation type="journal article" date="2014" name="Genome Announc.">
        <title>Draft Genome Sequence of Paenibacillus pini JCM 16418T, Isolated from the Rhizosphere of Pine Tree.</title>
        <authorList>
            <person name="Yuki M."/>
            <person name="Oshima K."/>
            <person name="Suda W."/>
            <person name="Oshida Y."/>
            <person name="Kitamura K."/>
            <person name="Iida Y."/>
            <person name="Hattori M."/>
            <person name="Ohkuma M."/>
        </authorList>
    </citation>
    <scope>NUCLEOTIDE SEQUENCE [LARGE SCALE GENOMIC DNA]</scope>
    <source>
        <strain evidence="5 6">JCM 16418</strain>
    </source>
</reference>
<dbReference type="PRINTS" id="PR00037">
    <property type="entry name" value="HTHLACR"/>
</dbReference>
<gene>
    <name evidence="5" type="ORF">JCM16418_612</name>
</gene>
<dbReference type="InterPro" id="IPR018356">
    <property type="entry name" value="Tscrpt_reg_HTH_DeoR_CS"/>
</dbReference>
<evidence type="ECO:0000313" key="6">
    <source>
        <dbReference type="Proteomes" id="UP000019364"/>
    </source>
</evidence>
<dbReference type="SMART" id="SM00420">
    <property type="entry name" value="HTH_DEOR"/>
    <property type="match status" value="1"/>
</dbReference>
<dbReference type="Pfam" id="PF00455">
    <property type="entry name" value="DeoRC"/>
    <property type="match status" value="1"/>
</dbReference>
<comment type="caution">
    <text evidence="5">The sequence shown here is derived from an EMBL/GenBank/DDBJ whole genome shotgun (WGS) entry which is preliminary data.</text>
</comment>
<dbReference type="SUPFAM" id="SSF100950">
    <property type="entry name" value="NagB/RpiA/CoA transferase-like"/>
    <property type="match status" value="1"/>
</dbReference>
<protein>
    <submittedName>
        <fullName evidence="5">Transcriptional repressor</fullName>
    </submittedName>
</protein>
<keyword evidence="6" id="KW-1185">Reference proteome</keyword>
<dbReference type="SMART" id="SM01134">
    <property type="entry name" value="DeoRC"/>
    <property type="match status" value="1"/>
</dbReference>
<dbReference type="PANTHER" id="PTHR30363:SF44">
    <property type="entry name" value="AGA OPERON TRANSCRIPTIONAL REPRESSOR-RELATED"/>
    <property type="match status" value="1"/>
</dbReference>
<dbReference type="SUPFAM" id="SSF46785">
    <property type="entry name" value="Winged helix' DNA-binding domain"/>
    <property type="match status" value="1"/>
</dbReference>
<dbReference type="Gene3D" id="3.40.50.1360">
    <property type="match status" value="1"/>
</dbReference>
<proteinExistence type="predicted"/>